<organism evidence="6 7">
    <name type="scientific">Serratia rhizosphaerae</name>
    <dbReference type="NCBI Taxonomy" id="2597702"/>
    <lineage>
        <taxon>Bacteria</taxon>
        <taxon>Pseudomonadati</taxon>
        <taxon>Pseudomonadota</taxon>
        <taxon>Gammaproteobacteria</taxon>
        <taxon>Enterobacterales</taxon>
        <taxon>Yersiniaceae</taxon>
        <taxon>Serratia</taxon>
    </lineage>
</organism>
<dbReference type="Pfam" id="PF13362">
    <property type="entry name" value="Toprim_3"/>
    <property type="match status" value="1"/>
</dbReference>
<evidence type="ECO:0000259" key="5">
    <source>
        <dbReference type="PROSITE" id="PS51206"/>
    </source>
</evidence>
<dbReference type="SMART" id="SM00885">
    <property type="entry name" value="D5_N"/>
    <property type="match status" value="1"/>
</dbReference>
<evidence type="ECO:0000256" key="3">
    <source>
        <dbReference type="ARBA" id="ARBA00022806"/>
    </source>
</evidence>
<dbReference type="PANTHER" id="PTHR35372:SF2">
    <property type="entry name" value="SF3 HELICASE DOMAIN-CONTAINING PROTEIN"/>
    <property type="match status" value="1"/>
</dbReference>
<dbReference type="Pfam" id="PF08706">
    <property type="entry name" value="D5_N"/>
    <property type="match status" value="1"/>
</dbReference>
<evidence type="ECO:0000256" key="4">
    <source>
        <dbReference type="ARBA" id="ARBA00022840"/>
    </source>
</evidence>
<dbReference type="InterPro" id="IPR034154">
    <property type="entry name" value="TOPRIM_DnaG/twinkle"/>
</dbReference>
<evidence type="ECO:0000313" key="6">
    <source>
        <dbReference type="EMBL" id="QHA86807.1"/>
    </source>
</evidence>
<evidence type="ECO:0000313" key="7">
    <source>
        <dbReference type="Proteomes" id="UP000430368"/>
    </source>
</evidence>
<dbReference type="SMART" id="SM00778">
    <property type="entry name" value="Prim_Zn_Ribbon"/>
    <property type="match status" value="1"/>
</dbReference>
<dbReference type="CDD" id="cd01029">
    <property type="entry name" value="TOPRIM_primases"/>
    <property type="match status" value="1"/>
</dbReference>
<keyword evidence="4" id="KW-0067">ATP-binding</keyword>
<dbReference type="PROSITE" id="PS51206">
    <property type="entry name" value="SF3_HELICASE_1"/>
    <property type="match status" value="1"/>
</dbReference>
<gene>
    <name evidence="6" type="ORF">FO014_07495</name>
</gene>
<dbReference type="RefSeq" id="WP_160028693.1">
    <property type="nucleotide sequence ID" value="NZ_CP041764.1"/>
</dbReference>
<keyword evidence="7" id="KW-1185">Reference proteome</keyword>
<evidence type="ECO:0000256" key="2">
    <source>
        <dbReference type="ARBA" id="ARBA00022801"/>
    </source>
</evidence>
<dbReference type="InterPro" id="IPR051620">
    <property type="entry name" value="ORF904-like_C"/>
</dbReference>
<dbReference type="InterPro" id="IPR006171">
    <property type="entry name" value="TOPRIM_dom"/>
</dbReference>
<reference evidence="6 7" key="1">
    <citation type="submission" date="2019-07" db="EMBL/GenBank/DDBJ databases">
        <title>Serratia dokdonensis sp. nov., an elicitor of systemic resistance in Nicotiana Tabacum.</title>
        <authorList>
            <person name="Son J.-S."/>
            <person name="Hwang Y.-J."/>
            <person name="Lee S.-Y."/>
            <person name="Ghim S.-Y."/>
        </authorList>
    </citation>
    <scope>NUCLEOTIDE SEQUENCE [LARGE SCALE GENOMIC DNA]</scope>
    <source>
        <strain evidence="6 7">KUDC3025</strain>
    </source>
</reference>
<dbReference type="Pfam" id="PF19263">
    <property type="entry name" value="DUF5906"/>
    <property type="match status" value="1"/>
</dbReference>
<protein>
    <submittedName>
        <fullName evidence="6">DNA primase</fullName>
    </submittedName>
</protein>
<keyword evidence="1" id="KW-0547">Nucleotide-binding</keyword>
<dbReference type="Gene3D" id="1.10.10.10">
    <property type="entry name" value="Winged helix-like DNA-binding domain superfamily/Winged helix DNA-binding domain"/>
    <property type="match status" value="1"/>
</dbReference>
<dbReference type="EMBL" id="CP041764">
    <property type="protein sequence ID" value="QHA86807.1"/>
    <property type="molecule type" value="Genomic_DNA"/>
</dbReference>
<dbReference type="Gene3D" id="3.40.50.300">
    <property type="entry name" value="P-loop containing nucleotide triphosphate hydrolases"/>
    <property type="match status" value="1"/>
</dbReference>
<accession>A0ABX6GKM7</accession>
<dbReference type="SUPFAM" id="SSF46785">
    <property type="entry name" value="Winged helix' DNA-binding domain"/>
    <property type="match status" value="1"/>
</dbReference>
<dbReference type="InterPro" id="IPR014818">
    <property type="entry name" value="Phage/plasmid_primase_P4_C"/>
</dbReference>
<dbReference type="InterPro" id="IPR027417">
    <property type="entry name" value="P-loop_NTPase"/>
</dbReference>
<dbReference type="Pfam" id="PF08273">
    <property type="entry name" value="Zn_Ribbon_Prim"/>
    <property type="match status" value="1"/>
</dbReference>
<keyword evidence="3" id="KW-0347">Helicase</keyword>
<name>A0ABX6GKM7_9GAMM</name>
<evidence type="ECO:0000256" key="1">
    <source>
        <dbReference type="ARBA" id="ARBA00022741"/>
    </source>
</evidence>
<keyword evidence="2" id="KW-0378">Hydrolase</keyword>
<dbReference type="InterPro" id="IPR014015">
    <property type="entry name" value="Helicase_SF3_DNA-vir"/>
</dbReference>
<dbReference type="PANTHER" id="PTHR35372">
    <property type="entry name" value="ATP BINDING PROTEIN-RELATED"/>
    <property type="match status" value="1"/>
</dbReference>
<dbReference type="InterPro" id="IPR036388">
    <property type="entry name" value="WH-like_DNA-bd_sf"/>
</dbReference>
<dbReference type="InterPro" id="IPR013237">
    <property type="entry name" value="Phage_T7_Gp4_N"/>
</dbReference>
<dbReference type="Pfam" id="PF03288">
    <property type="entry name" value="Pox_D5"/>
    <property type="match status" value="1"/>
</dbReference>
<dbReference type="InterPro" id="IPR036390">
    <property type="entry name" value="WH_DNA-bd_sf"/>
</dbReference>
<dbReference type="InterPro" id="IPR004968">
    <property type="entry name" value="DNA_primase/NTPase_C"/>
</dbReference>
<dbReference type="SUPFAM" id="SSF57783">
    <property type="entry name" value="Zinc beta-ribbon"/>
    <property type="match status" value="1"/>
</dbReference>
<dbReference type="Proteomes" id="UP000430368">
    <property type="component" value="Chromosome"/>
</dbReference>
<proteinExistence type="predicted"/>
<sequence length="779" mass="83941">MSAHFVSQTVRTATGHWPVILPALGIALQPNGKPQPCPACGGKDRFRFDNQDGRGTWFCNQCGAGDGLNLVEKALSLTAKAAAEQVAAVMGDNPSASSAPVGVHNTQQDKAESQRKAAQQAQALVAAAWLQSGNAYLSAKGWPEVETLTLHGQPLRVGGIGYHPGDLLLPLHNAGGEVVNVQLINANGDKRMLVGGQVKAACHTLSGQDNAVIWLTEGYATGLTVHRLTGETVCIALNANNLAAVAQQMRSHYPDARLLLAADNDENGTGQARAVEAAALTGGTPALPPTVGDWNDVYCQGGAEATCAQLQAFSQPPQPSPFDTLSDADLKAMSASEKAELLAEHYGNTLAVPPVGEELCRYTRGAWQVLPHRQLSREIAALFQKVRAPFSAAGINSILDTLKLMVPQMGEPARRLIGFRNGVFDTVSGQFSAHRKEHWLRTVNSVDYTPPRTGENLADHAPHFWQWLTRAAGRNPDKQERILAALFMVLANRYDWQLFLEVTGPGGSGKSVMAAIARLLAGADNTTSATIDNLESARERASVVGFSLIILPDQEKWSGDGAGIKAITGGDAVAIDPKYRDAYAAHIPAVILAVNNNPMQFSDRSGGISRRRVILPFPEAVAPEERDPLLLKKITKELAVIVRHLMQRFANPNDARTLLQAQQSSTEALEIKRHADPLVDFCGYLTVLGTPEGMMIGNANITPANPRRYLYHAYLSFMAARGYQNAMNLTAFGQAVPQTLKEYEHTLLKRRTKQGIQTNLILSDDCEADWLPKCSARGS</sequence>
<dbReference type="SUPFAM" id="SSF52540">
    <property type="entry name" value="P-loop containing nucleoside triphosphate hydrolases"/>
    <property type="match status" value="1"/>
</dbReference>
<dbReference type="InterPro" id="IPR045455">
    <property type="entry name" value="NrS-1_pol-like_helicase"/>
</dbReference>
<feature type="domain" description="SF3 helicase" evidence="5">
    <location>
        <begin position="477"/>
        <end position="630"/>
    </location>
</feature>